<feature type="transmembrane region" description="Helical" evidence="10">
    <location>
        <begin position="343"/>
        <end position="361"/>
    </location>
</feature>
<dbReference type="CDD" id="cd13123">
    <property type="entry name" value="MATE_MurJ_like"/>
    <property type="match status" value="1"/>
</dbReference>
<feature type="transmembrane region" description="Helical" evidence="10">
    <location>
        <begin position="123"/>
        <end position="142"/>
    </location>
</feature>
<sequence>MAVATGILLSRVVGLVRDRIFAHYFGNSDAADAFRAAFRIPNFLQNLFGEGVLSASFIPVYARLNAEERHEEASELAEAIFSLLFFVGTIFVVAGILITPWLIDLIAPGFHGEKRLLTIHLVQILFPGAALLVLSAWCLGILNSHRRFLLSYAAPVMWNVALIATLIWGGGHHSESRLAVLLAIGSVVGSALQFAVQLPTVIRLLMPLRLQLKLVTVHVRTVAKNFFPVFLSRGVVQISAYIDSWLASFLGTGAVAALGYAQTLYTLPVSLFGMAVSAAELPAMSSALGTQDEIAEALRNRLKQGLQQIAFFVIPSAVAFVVLGDVVVSTIYRTGHFQGGDVLFVWAILAGSAVGLLASTSGRLYSSAFYALRNTRTPLRFALVRVTLTLALGYLCALKLPPLIGIDLRWGSAGLTLSAGVAGWLEFLLLRRALHRQIGAVPSSRSRTAKLWLVAIVAAVAGWGLKRVLPFHAPLLVGPTVLVTFGVIYLAVTQWIGVGNMGAVNRLIKRRG</sequence>
<keyword evidence="3 10" id="KW-0812">Transmembrane</keyword>
<dbReference type="GO" id="GO:0015648">
    <property type="term" value="F:lipid-linked peptidoglycan transporter activity"/>
    <property type="evidence" value="ECO:0007669"/>
    <property type="project" value="UniProtKB-UniRule"/>
</dbReference>
<comment type="function">
    <text evidence="8 10 11">Involved in peptidoglycan biosynthesis. Transports lipid-linked peptidoglycan precursors from the inner to the outer leaflet of the cytoplasmic membrane.</text>
</comment>
<keyword evidence="10 11" id="KW-0961">Cell wall biogenesis/degradation</keyword>
<dbReference type="PIRSF" id="PIRSF002869">
    <property type="entry name" value="MviN"/>
    <property type="match status" value="1"/>
</dbReference>
<comment type="subcellular location">
    <subcellularLocation>
        <location evidence="1 10">Cell membrane</location>
        <topology evidence="1 10">Multi-pass membrane protein</topology>
    </subcellularLocation>
</comment>
<evidence type="ECO:0000256" key="6">
    <source>
        <dbReference type="ARBA" id="ARBA00022989"/>
    </source>
</evidence>
<keyword evidence="4 10" id="KW-0133">Cell shape</keyword>
<evidence type="ECO:0000256" key="10">
    <source>
        <dbReference type="HAMAP-Rule" id="MF_02078"/>
    </source>
</evidence>
<evidence type="ECO:0000256" key="9">
    <source>
        <dbReference type="ARBA" id="ARBA00061532"/>
    </source>
</evidence>
<dbReference type="UniPathway" id="UPA00219"/>
<keyword evidence="5 10" id="KW-0573">Peptidoglycan synthesis</keyword>
<dbReference type="Pfam" id="PF03023">
    <property type="entry name" value="MurJ"/>
    <property type="match status" value="1"/>
</dbReference>
<evidence type="ECO:0000256" key="3">
    <source>
        <dbReference type="ARBA" id="ARBA00022692"/>
    </source>
</evidence>
<dbReference type="AlphaFoldDB" id="A0A5B9EKZ2"/>
<name>A0A5B9EKZ2_9BACT</name>
<dbReference type="PANTHER" id="PTHR47019">
    <property type="entry name" value="LIPID II FLIPPASE MURJ"/>
    <property type="match status" value="1"/>
</dbReference>
<comment type="similarity">
    <text evidence="9 10 11">Belongs to the MurJ/MviN family.</text>
</comment>
<evidence type="ECO:0000256" key="11">
    <source>
        <dbReference type="PIRNR" id="PIRNR002869"/>
    </source>
</evidence>
<evidence type="ECO:0000256" key="7">
    <source>
        <dbReference type="ARBA" id="ARBA00023136"/>
    </source>
</evidence>
<evidence type="ECO:0000256" key="2">
    <source>
        <dbReference type="ARBA" id="ARBA00022475"/>
    </source>
</evidence>
<dbReference type="PANTHER" id="PTHR47019:SF1">
    <property type="entry name" value="LIPID II FLIPPASE MURJ"/>
    <property type="match status" value="1"/>
</dbReference>
<comment type="pathway">
    <text evidence="10">Cell wall biogenesis; peptidoglycan biosynthesis.</text>
</comment>
<keyword evidence="10 11" id="KW-0813">Transport</keyword>
<dbReference type="OrthoDB" id="9804143at2"/>
<feature type="transmembrane region" description="Helical" evidence="10">
    <location>
        <begin position="481"/>
        <end position="504"/>
    </location>
</feature>
<evidence type="ECO:0000313" key="12">
    <source>
        <dbReference type="EMBL" id="QEE31520.1"/>
    </source>
</evidence>
<comment type="caution">
    <text evidence="10">Lacks conserved residue(s) required for the propagation of feature annotation.</text>
</comment>
<proteinExistence type="inferred from homology"/>
<dbReference type="GO" id="GO:0071555">
    <property type="term" value="P:cell wall organization"/>
    <property type="evidence" value="ECO:0007669"/>
    <property type="project" value="UniProtKB-UniRule"/>
</dbReference>
<protein>
    <recommendedName>
        <fullName evidence="10">Probable lipid II flippase MurJ</fullName>
    </recommendedName>
</protein>
<dbReference type="KEGG" id="talb:FTW19_23810"/>
<keyword evidence="13" id="KW-1185">Reference proteome</keyword>
<gene>
    <name evidence="10 12" type="primary">murJ</name>
    <name evidence="12" type="ORF">FTW19_23810</name>
</gene>
<dbReference type="GO" id="GO:0034204">
    <property type="term" value="P:lipid translocation"/>
    <property type="evidence" value="ECO:0007669"/>
    <property type="project" value="TreeGrafter"/>
</dbReference>
<dbReference type="GO" id="GO:0005886">
    <property type="term" value="C:plasma membrane"/>
    <property type="evidence" value="ECO:0007669"/>
    <property type="project" value="UniProtKB-SubCell"/>
</dbReference>
<feature type="transmembrane region" description="Helical" evidence="10">
    <location>
        <begin position="410"/>
        <end position="430"/>
    </location>
</feature>
<feature type="transmembrane region" description="Helical" evidence="10">
    <location>
        <begin position="180"/>
        <end position="205"/>
    </location>
</feature>
<dbReference type="Proteomes" id="UP000321820">
    <property type="component" value="Chromosome"/>
</dbReference>
<evidence type="ECO:0000256" key="5">
    <source>
        <dbReference type="ARBA" id="ARBA00022984"/>
    </source>
</evidence>
<feature type="transmembrane region" description="Helical" evidence="10">
    <location>
        <begin position="79"/>
        <end position="103"/>
    </location>
</feature>
<feature type="transmembrane region" description="Helical" evidence="10">
    <location>
        <begin position="309"/>
        <end position="331"/>
    </location>
</feature>
<dbReference type="NCBIfam" id="TIGR01695">
    <property type="entry name" value="murJ_mviN"/>
    <property type="match status" value="1"/>
</dbReference>
<dbReference type="HAMAP" id="MF_02078">
    <property type="entry name" value="MurJ_MviN"/>
    <property type="match status" value="1"/>
</dbReference>
<feature type="transmembrane region" description="Helical" evidence="10">
    <location>
        <begin position="382"/>
        <end position="404"/>
    </location>
</feature>
<evidence type="ECO:0000256" key="1">
    <source>
        <dbReference type="ARBA" id="ARBA00004651"/>
    </source>
</evidence>
<evidence type="ECO:0000256" key="8">
    <source>
        <dbReference type="ARBA" id="ARBA00060041"/>
    </source>
</evidence>
<dbReference type="InterPro" id="IPR051050">
    <property type="entry name" value="Lipid_II_flippase_MurJ/MviN"/>
</dbReference>
<reference evidence="12 13" key="1">
    <citation type="submission" date="2019-08" db="EMBL/GenBank/DDBJ databases">
        <title>Complete genome sequence of Terriglobus albidus strain ORNL.</title>
        <authorList>
            <person name="Podar M."/>
        </authorList>
    </citation>
    <scope>NUCLEOTIDE SEQUENCE [LARGE SCALE GENOMIC DNA]</scope>
    <source>
        <strain evidence="12 13">ORNL</strain>
    </source>
</reference>
<dbReference type="GO" id="GO:0009252">
    <property type="term" value="P:peptidoglycan biosynthetic process"/>
    <property type="evidence" value="ECO:0007669"/>
    <property type="project" value="UniProtKB-UniRule"/>
</dbReference>
<feature type="transmembrane region" description="Helical" evidence="10">
    <location>
        <begin position="451"/>
        <end position="469"/>
    </location>
</feature>
<dbReference type="PRINTS" id="PR01806">
    <property type="entry name" value="VIRFACTRMVIN"/>
</dbReference>
<dbReference type="InterPro" id="IPR004268">
    <property type="entry name" value="MurJ"/>
</dbReference>
<evidence type="ECO:0000313" key="13">
    <source>
        <dbReference type="Proteomes" id="UP000321820"/>
    </source>
</evidence>
<keyword evidence="6 10" id="KW-1133">Transmembrane helix</keyword>
<keyword evidence="2 10" id="KW-1003">Cell membrane</keyword>
<evidence type="ECO:0000256" key="4">
    <source>
        <dbReference type="ARBA" id="ARBA00022960"/>
    </source>
</evidence>
<dbReference type="EMBL" id="CP042806">
    <property type="protein sequence ID" value="QEE31520.1"/>
    <property type="molecule type" value="Genomic_DNA"/>
</dbReference>
<feature type="transmembrane region" description="Helical" evidence="10">
    <location>
        <begin position="149"/>
        <end position="168"/>
    </location>
</feature>
<keyword evidence="7 10" id="KW-0472">Membrane</keyword>
<dbReference type="GO" id="GO:0008360">
    <property type="term" value="P:regulation of cell shape"/>
    <property type="evidence" value="ECO:0007669"/>
    <property type="project" value="UniProtKB-UniRule"/>
</dbReference>
<accession>A0A5B9EKZ2</accession>
<organism evidence="12 13">
    <name type="scientific">Terriglobus albidus</name>
    <dbReference type="NCBI Taxonomy" id="1592106"/>
    <lineage>
        <taxon>Bacteria</taxon>
        <taxon>Pseudomonadati</taxon>
        <taxon>Acidobacteriota</taxon>
        <taxon>Terriglobia</taxon>
        <taxon>Terriglobales</taxon>
        <taxon>Acidobacteriaceae</taxon>
        <taxon>Terriglobus</taxon>
    </lineage>
</organism>